<evidence type="ECO:0000256" key="3">
    <source>
        <dbReference type="ARBA" id="ARBA00022692"/>
    </source>
</evidence>
<name>Q83FK7_TROWT</name>
<keyword evidence="5 8" id="KW-1133">Transmembrane helix</keyword>
<comment type="subcellular location">
    <subcellularLocation>
        <location evidence="8">Cell membrane</location>
        <topology evidence="8">Single-pass membrane protein</topology>
    </subcellularLocation>
    <subcellularLocation>
        <location evidence="1">Membrane</location>
    </subcellularLocation>
</comment>
<keyword evidence="3 8" id="KW-0812">Transmembrane</keyword>
<keyword evidence="7 8" id="KW-0472">Membrane</keyword>
<dbReference type="GO" id="GO:0065002">
    <property type="term" value="P:intracellular protein transmembrane transport"/>
    <property type="evidence" value="ECO:0007669"/>
    <property type="project" value="UniProtKB-UniRule"/>
</dbReference>
<reference evidence="9 10" key="1">
    <citation type="journal article" date="2003" name="Genome Res.">
        <title>Tropheryma whipplei twist: a human pathogenic Actinobacteria with a reduced genome.</title>
        <authorList>
            <person name="Raoult D."/>
            <person name="Ogata H."/>
            <person name="Audic S."/>
            <person name="Robert C."/>
            <person name="Suhre K."/>
            <person name="Drancourt M."/>
            <person name="Claverie J.-M."/>
        </authorList>
    </citation>
    <scope>NUCLEOTIDE SEQUENCE [LARGE SCALE GENOMIC DNA]</scope>
    <source>
        <strain evidence="9 10">Twist</strain>
    </source>
</reference>
<keyword evidence="6 8" id="KW-0811">Translocation</keyword>
<dbReference type="AlphaFoldDB" id="Q83FK7"/>
<dbReference type="GO" id="GO:0006605">
    <property type="term" value="P:protein targeting"/>
    <property type="evidence" value="ECO:0007669"/>
    <property type="project" value="UniProtKB-UniRule"/>
</dbReference>
<evidence type="ECO:0000256" key="2">
    <source>
        <dbReference type="ARBA" id="ARBA00022448"/>
    </source>
</evidence>
<sequence length="80" mass="9057">MQVQGWFILSEKAARRFFGRIVNFLREVFQELSKVTVPTRRAVVSFSFMVSIFVIVVIGLVAFVDWIFALLLTLALGSSS</sequence>
<feature type="transmembrane region" description="Helical" evidence="8">
    <location>
        <begin position="48"/>
        <end position="76"/>
    </location>
</feature>
<evidence type="ECO:0000313" key="9">
    <source>
        <dbReference type="EMBL" id="AAO44813.1"/>
    </source>
</evidence>
<dbReference type="Pfam" id="PF00584">
    <property type="entry name" value="SecE"/>
    <property type="match status" value="1"/>
</dbReference>
<keyword evidence="2 8" id="KW-0813">Transport</keyword>
<dbReference type="KEGG" id="twh:TWT_716"/>
<dbReference type="HOGENOM" id="CLU_113663_3_2_11"/>
<dbReference type="GO" id="GO:0008320">
    <property type="term" value="F:protein transmembrane transporter activity"/>
    <property type="evidence" value="ECO:0007669"/>
    <property type="project" value="UniProtKB-UniRule"/>
</dbReference>
<dbReference type="Gene3D" id="1.20.5.1030">
    <property type="entry name" value="Preprotein translocase secy subunit"/>
    <property type="match status" value="1"/>
</dbReference>
<comment type="function">
    <text evidence="8">Essential subunit of the Sec protein translocation channel SecYEG. Clamps together the 2 halves of SecY. May contact the channel plug during translocation.</text>
</comment>
<gene>
    <name evidence="8" type="primary">secE</name>
    <name evidence="9" type="ordered locus">TWT_716</name>
</gene>
<dbReference type="Proteomes" id="UP000002200">
    <property type="component" value="Chromosome"/>
</dbReference>
<dbReference type="NCBIfam" id="TIGR00964">
    <property type="entry name" value="secE_bact"/>
    <property type="match status" value="1"/>
</dbReference>
<evidence type="ECO:0000256" key="4">
    <source>
        <dbReference type="ARBA" id="ARBA00022927"/>
    </source>
</evidence>
<dbReference type="InterPro" id="IPR001901">
    <property type="entry name" value="Translocase_SecE/Sec61-g"/>
</dbReference>
<accession>Q83FK7</accession>
<dbReference type="EMBL" id="AE014184">
    <property type="protein sequence ID" value="AAO44813.1"/>
    <property type="molecule type" value="Genomic_DNA"/>
</dbReference>
<evidence type="ECO:0000256" key="7">
    <source>
        <dbReference type="ARBA" id="ARBA00023136"/>
    </source>
</evidence>
<evidence type="ECO:0000256" key="6">
    <source>
        <dbReference type="ARBA" id="ARBA00023010"/>
    </source>
</evidence>
<dbReference type="InterPro" id="IPR005807">
    <property type="entry name" value="SecE_bac"/>
</dbReference>
<evidence type="ECO:0000256" key="5">
    <source>
        <dbReference type="ARBA" id="ARBA00022989"/>
    </source>
</evidence>
<protein>
    <recommendedName>
        <fullName evidence="8">Protein translocase subunit SecE</fullName>
    </recommendedName>
</protein>
<proteinExistence type="inferred from homology"/>
<organism evidence="9 10">
    <name type="scientific">Tropheryma whipplei (strain Twist)</name>
    <name type="common">Whipple's bacillus</name>
    <dbReference type="NCBI Taxonomy" id="203267"/>
    <lineage>
        <taxon>Bacteria</taxon>
        <taxon>Bacillati</taxon>
        <taxon>Actinomycetota</taxon>
        <taxon>Actinomycetes</taxon>
        <taxon>Micrococcales</taxon>
        <taxon>Tropherymataceae</taxon>
        <taxon>Tropheryma</taxon>
    </lineage>
</organism>
<keyword evidence="8" id="KW-1003">Cell membrane</keyword>
<dbReference type="STRING" id="203267.TWT_716"/>
<dbReference type="GO" id="GO:0005886">
    <property type="term" value="C:plasma membrane"/>
    <property type="evidence" value="ECO:0007669"/>
    <property type="project" value="UniProtKB-SubCell"/>
</dbReference>
<keyword evidence="4 8" id="KW-0653">Protein transport</keyword>
<dbReference type="eggNOG" id="COG0690">
    <property type="taxonomic scope" value="Bacteria"/>
</dbReference>
<dbReference type="GO" id="GO:0043952">
    <property type="term" value="P:protein transport by the Sec complex"/>
    <property type="evidence" value="ECO:0007669"/>
    <property type="project" value="UniProtKB-UniRule"/>
</dbReference>
<comment type="similarity">
    <text evidence="8">Belongs to the SecE/SEC61-gamma family.</text>
</comment>
<evidence type="ECO:0000256" key="1">
    <source>
        <dbReference type="ARBA" id="ARBA00004370"/>
    </source>
</evidence>
<dbReference type="GO" id="GO:0009306">
    <property type="term" value="P:protein secretion"/>
    <property type="evidence" value="ECO:0007669"/>
    <property type="project" value="UniProtKB-UniRule"/>
</dbReference>
<comment type="subunit">
    <text evidence="8">Component of the Sec protein translocase complex. Heterotrimer consisting of SecY, SecE and SecG subunits. The heterotrimers can form oligomers, although 1 heterotrimer is thought to be able to translocate proteins. Interacts with the ribosome. Interacts with SecDF, and other proteins may be involved. Interacts with SecA.</text>
</comment>
<keyword evidence="10" id="KW-1185">Reference proteome</keyword>
<dbReference type="HAMAP" id="MF_00422">
    <property type="entry name" value="SecE"/>
    <property type="match status" value="1"/>
</dbReference>
<evidence type="ECO:0000256" key="8">
    <source>
        <dbReference type="HAMAP-Rule" id="MF_00422"/>
    </source>
</evidence>
<dbReference type="InterPro" id="IPR038379">
    <property type="entry name" value="SecE_sf"/>
</dbReference>
<dbReference type="OrthoDB" id="9805743at2"/>
<evidence type="ECO:0000313" key="10">
    <source>
        <dbReference type="Proteomes" id="UP000002200"/>
    </source>
</evidence>